<dbReference type="Gene3D" id="3.50.70.10">
    <property type="match status" value="1"/>
</dbReference>
<gene>
    <name evidence="2" type="ORF">DXG03_006166</name>
</gene>
<evidence type="ECO:0000313" key="2">
    <source>
        <dbReference type="EMBL" id="KAG5648211.1"/>
    </source>
</evidence>
<comment type="caution">
    <text evidence="2">The sequence shown here is derived from an EMBL/GenBank/DDBJ whole genome shotgun (WGS) entry which is preliminary data.</text>
</comment>
<reference evidence="2" key="1">
    <citation type="submission" date="2020-07" db="EMBL/GenBank/DDBJ databases">
        <authorList>
            <person name="Nieuwenhuis M."/>
            <person name="Van De Peppel L.J.J."/>
        </authorList>
    </citation>
    <scope>NUCLEOTIDE SEQUENCE</scope>
    <source>
        <strain evidence="2">AP01</strain>
        <tissue evidence="2">Mycelium</tissue>
    </source>
</reference>
<organism evidence="2 3">
    <name type="scientific">Asterophora parasitica</name>
    <dbReference type="NCBI Taxonomy" id="117018"/>
    <lineage>
        <taxon>Eukaryota</taxon>
        <taxon>Fungi</taxon>
        <taxon>Dikarya</taxon>
        <taxon>Basidiomycota</taxon>
        <taxon>Agaricomycotina</taxon>
        <taxon>Agaricomycetes</taxon>
        <taxon>Agaricomycetidae</taxon>
        <taxon>Agaricales</taxon>
        <taxon>Tricholomatineae</taxon>
        <taxon>Lyophyllaceae</taxon>
        <taxon>Asterophora</taxon>
    </lineage>
</organism>
<dbReference type="PANTHER" id="PTHR47284">
    <property type="entry name" value="FATTY-ACID-BINDING PROTEIN 2"/>
    <property type="match status" value="1"/>
</dbReference>
<protein>
    <recommendedName>
        <fullName evidence="1">Chalcone isomerase domain-containing protein</fullName>
    </recommendedName>
</protein>
<dbReference type="InterPro" id="IPR016088">
    <property type="entry name" value="Chalcone_isomerase_3-sand"/>
</dbReference>
<feature type="domain" description="Chalcone isomerase" evidence="1">
    <location>
        <begin position="44"/>
        <end position="170"/>
    </location>
</feature>
<keyword evidence="3" id="KW-1185">Reference proteome</keyword>
<reference evidence="2" key="2">
    <citation type="submission" date="2021-10" db="EMBL/GenBank/DDBJ databases">
        <title>Phylogenomics reveals ancestral predisposition of the termite-cultivated fungus Termitomyces towards a domesticated lifestyle.</title>
        <authorList>
            <person name="Auxier B."/>
            <person name="Grum-Grzhimaylo A."/>
            <person name="Cardenas M.E."/>
            <person name="Lodge J.D."/>
            <person name="Laessoe T."/>
            <person name="Pedersen O."/>
            <person name="Smith M.E."/>
            <person name="Kuyper T.W."/>
            <person name="Franco-Molano E.A."/>
            <person name="Baroni T.J."/>
            <person name="Aanen D.K."/>
        </authorList>
    </citation>
    <scope>NUCLEOTIDE SEQUENCE</scope>
    <source>
        <strain evidence="2">AP01</strain>
        <tissue evidence="2">Mycelium</tissue>
    </source>
</reference>
<sequence>MTLVGCGVRTVSFLGIKVYSVGFYADLNNPDLKISRDMTPDEKINEIVRKSACVIRLVPTRSTNYTHLRDAFMRALQARMTLAKKEGTLSEEEAYEIGFPMRKLKSLFPNSPLEKHSPLDIFVSAPSAERPRTLVFRDLGAIESDWVTTEFVLHYFEGAGPSPALKKAVVERLESFEK</sequence>
<dbReference type="AlphaFoldDB" id="A0A9P7KHY5"/>
<dbReference type="Pfam" id="PF16035">
    <property type="entry name" value="Chalcone_2"/>
    <property type="match status" value="2"/>
</dbReference>
<evidence type="ECO:0000259" key="1">
    <source>
        <dbReference type="Pfam" id="PF16035"/>
    </source>
</evidence>
<dbReference type="InterPro" id="IPR016087">
    <property type="entry name" value="Chalcone_isomerase"/>
</dbReference>
<dbReference type="Proteomes" id="UP000775547">
    <property type="component" value="Unassembled WGS sequence"/>
</dbReference>
<dbReference type="InterPro" id="IPR036298">
    <property type="entry name" value="Chalcone_isomerase_sf"/>
</dbReference>
<dbReference type="GO" id="GO:0016872">
    <property type="term" value="F:intramolecular lyase activity"/>
    <property type="evidence" value="ECO:0007669"/>
    <property type="project" value="InterPro"/>
</dbReference>
<dbReference type="EMBL" id="JABCKV010000004">
    <property type="protein sequence ID" value="KAG5648211.1"/>
    <property type="molecule type" value="Genomic_DNA"/>
</dbReference>
<evidence type="ECO:0000313" key="3">
    <source>
        <dbReference type="Proteomes" id="UP000775547"/>
    </source>
</evidence>
<accession>A0A9P7KHY5</accession>
<dbReference type="SUPFAM" id="SSF54626">
    <property type="entry name" value="Chalcone isomerase"/>
    <property type="match status" value="1"/>
</dbReference>
<feature type="domain" description="Chalcone isomerase" evidence="1">
    <location>
        <begin position="1"/>
        <end position="28"/>
    </location>
</feature>
<name>A0A9P7KHY5_9AGAR</name>
<proteinExistence type="predicted"/>
<dbReference type="PANTHER" id="PTHR47284:SF3">
    <property type="entry name" value="FATTY-ACID-BINDING PROTEIN 2"/>
    <property type="match status" value="1"/>
</dbReference>
<dbReference type="OrthoDB" id="18193at2759"/>